<protein>
    <submittedName>
        <fullName evidence="2">Uncharacterized protein</fullName>
    </submittedName>
</protein>
<evidence type="ECO:0000313" key="3">
    <source>
        <dbReference type="Proteomes" id="UP000265520"/>
    </source>
</evidence>
<dbReference type="EMBL" id="LXQA010443610">
    <property type="protein sequence ID" value="MCI52187.1"/>
    <property type="molecule type" value="Genomic_DNA"/>
</dbReference>
<name>A0A392SUS6_9FABA</name>
<proteinExistence type="predicted"/>
<evidence type="ECO:0000256" key="1">
    <source>
        <dbReference type="SAM" id="MobiDB-lite"/>
    </source>
</evidence>
<evidence type="ECO:0000313" key="2">
    <source>
        <dbReference type="EMBL" id="MCI52187.1"/>
    </source>
</evidence>
<dbReference type="AlphaFoldDB" id="A0A392SUS6"/>
<feature type="non-terminal residue" evidence="2">
    <location>
        <position position="30"/>
    </location>
</feature>
<dbReference type="Proteomes" id="UP000265520">
    <property type="component" value="Unassembled WGS sequence"/>
</dbReference>
<comment type="caution">
    <text evidence="2">The sequence shown here is derived from an EMBL/GenBank/DDBJ whole genome shotgun (WGS) entry which is preliminary data.</text>
</comment>
<reference evidence="2 3" key="1">
    <citation type="journal article" date="2018" name="Front. Plant Sci.">
        <title>Red Clover (Trifolium pratense) and Zigzag Clover (T. medium) - A Picture of Genomic Similarities and Differences.</title>
        <authorList>
            <person name="Dluhosova J."/>
            <person name="Istvanek J."/>
            <person name="Nedelnik J."/>
            <person name="Repkova J."/>
        </authorList>
    </citation>
    <scope>NUCLEOTIDE SEQUENCE [LARGE SCALE GENOMIC DNA]</scope>
    <source>
        <strain evidence="3">cv. 10/8</strain>
        <tissue evidence="2">Leaf</tissue>
    </source>
</reference>
<feature type="region of interest" description="Disordered" evidence="1">
    <location>
        <begin position="1"/>
        <end position="30"/>
    </location>
</feature>
<organism evidence="2 3">
    <name type="scientific">Trifolium medium</name>
    <dbReference type="NCBI Taxonomy" id="97028"/>
    <lineage>
        <taxon>Eukaryota</taxon>
        <taxon>Viridiplantae</taxon>
        <taxon>Streptophyta</taxon>
        <taxon>Embryophyta</taxon>
        <taxon>Tracheophyta</taxon>
        <taxon>Spermatophyta</taxon>
        <taxon>Magnoliopsida</taxon>
        <taxon>eudicotyledons</taxon>
        <taxon>Gunneridae</taxon>
        <taxon>Pentapetalae</taxon>
        <taxon>rosids</taxon>
        <taxon>fabids</taxon>
        <taxon>Fabales</taxon>
        <taxon>Fabaceae</taxon>
        <taxon>Papilionoideae</taxon>
        <taxon>50 kb inversion clade</taxon>
        <taxon>NPAAA clade</taxon>
        <taxon>Hologalegina</taxon>
        <taxon>IRL clade</taxon>
        <taxon>Trifolieae</taxon>
        <taxon>Trifolium</taxon>
    </lineage>
</organism>
<accession>A0A392SUS6</accession>
<keyword evidence="3" id="KW-1185">Reference proteome</keyword>
<sequence length="30" mass="3278">MANEKKTAALESSGTLVGAAERTSRRRRTE</sequence>